<organism evidence="1 2">
    <name type="scientific">Kitasatospora griseola</name>
    <name type="common">Streptomyces griseolosporeus</name>
    <dbReference type="NCBI Taxonomy" id="2064"/>
    <lineage>
        <taxon>Bacteria</taxon>
        <taxon>Bacillati</taxon>
        <taxon>Actinomycetota</taxon>
        <taxon>Actinomycetes</taxon>
        <taxon>Kitasatosporales</taxon>
        <taxon>Streptomycetaceae</taxon>
        <taxon>Kitasatospora</taxon>
    </lineage>
</organism>
<evidence type="ECO:0000313" key="1">
    <source>
        <dbReference type="EMBL" id="KIQ61883.1"/>
    </source>
</evidence>
<accession>A0A0D0PTC0</accession>
<gene>
    <name evidence="1" type="ORF">TR51_21835</name>
</gene>
<comment type="caution">
    <text evidence="1">The sequence shown here is derived from an EMBL/GenBank/DDBJ whole genome shotgun (WGS) entry which is preliminary data.</text>
</comment>
<sequence length="59" mass="6246">MATGRPGRRDGGVHLERADHRVLGGAPVQQARLFAGTAYPDRFAAAPRETARRFTAAGG</sequence>
<reference evidence="1 2" key="1">
    <citation type="submission" date="2015-02" db="EMBL/GenBank/DDBJ databases">
        <title>Draft genome sequence of Kitasatospora griseola MF730-N6, a bafilomycin, terpentecin and satosporin producer.</title>
        <authorList>
            <person name="Arens J.C."/>
            <person name="Haltli B."/>
            <person name="Kerr R.G."/>
        </authorList>
    </citation>
    <scope>NUCLEOTIDE SEQUENCE [LARGE SCALE GENOMIC DNA]</scope>
    <source>
        <strain evidence="1 2">MF730-N6</strain>
    </source>
</reference>
<protein>
    <submittedName>
        <fullName evidence="1">Uncharacterized protein</fullName>
    </submittedName>
</protein>
<name>A0A0D0PTC0_KITGR</name>
<proteinExistence type="predicted"/>
<dbReference type="AlphaFoldDB" id="A0A0D0PTC0"/>
<dbReference type="EMBL" id="JXZB01000004">
    <property type="protein sequence ID" value="KIQ61883.1"/>
    <property type="molecule type" value="Genomic_DNA"/>
</dbReference>
<dbReference type="Proteomes" id="UP000032066">
    <property type="component" value="Unassembled WGS sequence"/>
</dbReference>
<dbReference type="PATRIC" id="fig|2064.6.peg.4692"/>
<keyword evidence="2" id="KW-1185">Reference proteome</keyword>
<evidence type="ECO:0000313" key="2">
    <source>
        <dbReference type="Proteomes" id="UP000032066"/>
    </source>
</evidence>
<dbReference type="STRING" id="2064.TR51_21835"/>